<feature type="domain" description="Reverse transcriptase/retrotransposon-derived protein RNase H-like" evidence="2">
    <location>
        <begin position="26"/>
        <end position="81"/>
    </location>
</feature>
<name>E5SBE2_TRISP</name>
<evidence type="ECO:0000313" key="3">
    <source>
        <dbReference type="EMBL" id="KRY34998.1"/>
    </source>
</evidence>
<keyword evidence="4" id="KW-1185">Reference proteome</keyword>
<dbReference type="AlphaFoldDB" id="E5SBE2"/>
<reference evidence="3 4" key="1">
    <citation type="submission" date="2015-01" db="EMBL/GenBank/DDBJ databases">
        <title>Evolution of Trichinella species and genotypes.</title>
        <authorList>
            <person name="Korhonen P.K."/>
            <person name="Edoardo P."/>
            <person name="Giuseppe L.R."/>
            <person name="Gasser R.B."/>
        </authorList>
    </citation>
    <scope>NUCLEOTIDE SEQUENCE [LARGE SCALE GENOMIC DNA]</scope>
    <source>
        <strain evidence="3">ISS3</strain>
    </source>
</reference>
<dbReference type="RefSeq" id="XP_003376872.1">
    <property type="nucleotide sequence ID" value="XM_003376824.1"/>
</dbReference>
<accession>E5SBE2</accession>
<dbReference type="InterPro" id="IPR043502">
    <property type="entry name" value="DNA/RNA_pol_sf"/>
</dbReference>
<evidence type="ECO:0000313" key="4">
    <source>
        <dbReference type="Proteomes" id="UP000054776"/>
    </source>
</evidence>
<dbReference type="InterPro" id="IPR041577">
    <property type="entry name" value="RT_RNaseH_2"/>
</dbReference>
<dbReference type="GO" id="GO:0003824">
    <property type="term" value="F:catalytic activity"/>
    <property type="evidence" value="ECO:0007669"/>
    <property type="project" value="UniProtKB-KW"/>
</dbReference>
<organism evidence="3 4">
    <name type="scientific">Trichinella spiralis</name>
    <name type="common">Trichina worm</name>
    <dbReference type="NCBI Taxonomy" id="6334"/>
    <lineage>
        <taxon>Eukaryota</taxon>
        <taxon>Metazoa</taxon>
        <taxon>Ecdysozoa</taxon>
        <taxon>Nematoda</taxon>
        <taxon>Enoplea</taxon>
        <taxon>Dorylaimia</taxon>
        <taxon>Trichinellida</taxon>
        <taxon>Trichinellidae</taxon>
        <taxon>Trichinella</taxon>
    </lineage>
</organism>
<dbReference type="InParanoid" id="E5SBE2"/>
<gene>
    <name evidence="3" type="ORF">T01_7914</name>
</gene>
<dbReference type="InterPro" id="IPR050951">
    <property type="entry name" value="Retrovirus_Pol_polyprotein"/>
</dbReference>
<dbReference type="eggNOG" id="KOG0017">
    <property type="taxonomic scope" value="Eukaryota"/>
</dbReference>
<sequence length="254" mass="28770">MENPINFAAIAHPLRQLLQKSHRWNWTQEWESVSTELKTKLTTASVLAFPRFDIPFILDVDASGEGFDAVLTQISGEEEHPNFDHIFTIDDFRFELTIVACSGYATSERWLERLAEFDFDAQHWPGKKHSKADSLSRKNCEQCGLGITQTETTVVQTVHTRIPNDREVSAPRQWPELRCGELNLAQEADEEIQMVTHWLRRKTWPAHPPKGQNKDLTANVATRTNGLDQSGGGGGQFSFIVGLCECEYGGRFPK</sequence>
<comment type="caution">
    <text evidence="3">The sequence shown here is derived from an EMBL/GenBank/DDBJ whole genome shotgun (WGS) entry which is preliminary data.</text>
</comment>
<dbReference type="SUPFAM" id="SSF56672">
    <property type="entry name" value="DNA/RNA polymerases"/>
    <property type="match status" value="1"/>
</dbReference>
<dbReference type="OrthoDB" id="5985335at2759"/>
<dbReference type="KEGG" id="tsp:Tsp_01066"/>
<evidence type="ECO:0000256" key="1">
    <source>
        <dbReference type="ARBA" id="ARBA00023268"/>
    </source>
</evidence>
<keyword evidence="1" id="KW-0511">Multifunctional enzyme</keyword>
<protein>
    <recommendedName>
        <fullName evidence="2">Reverse transcriptase/retrotransposon-derived protein RNase H-like domain-containing protein</fullName>
    </recommendedName>
</protein>
<evidence type="ECO:0000259" key="2">
    <source>
        <dbReference type="Pfam" id="PF17919"/>
    </source>
</evidence>
<dbReference type="Proteomes" id="UP000054776">
    <property type="component" value="Unassembled WGS sequence"/>
</dbReference>
<dbReference type="HOGENOM" id="CLU_1095532_0_0_1"/>
<dbReference type="EMBL" id="JYDH01000059">
    <property type="protein sequence ID" value="KRY34998.1"/>
    <property type="molecule type" value="Genomic_DNA"/>
</dbReference>
<dbReference type="Gene3D" id="3.30.70.270">
    <property type="match status" value="1"/>
</dbReference>
<proteinExistence type="predicted"/>
<dbReference type="PANTHER" id="PTHR37984">
    <property type="entry name" value="PROTEIN CBG26694"/>
    <property type="match status" value="1"/>
</dbReference>
<dbReference type="PANTHER" id="PTHR37984:SF5">
    <property type="entry name" value="PROTEIN NYNRIN-LIKE"/>
    <property type="match status" value="1"/>
</dbReference>
<dbReference type="Pfam" id="PF17919">
    <property type="entry name" value="RT_RNaseH_2"/>
    <property type="match status" value="1"/>
</dbReference>
<dbReference type="InterPro" id="IPR043128">
    <property type="entry name" value="Rev_trsase/Diguanyl_cyclase"/>
</dbReference>